<dbReference type="SUPFAM" id="SSF160631">
    <property type="entry name" value="SMI1/KNR4-like"/>
    <property type="match status" value="1"/>
</dbReference>
<keyword evidence="2" id="KW-0614">Plasmid</keyword>
<accession>C1D4A4</accession>
<evidence type="ECO:0000313" key="3">
    <source>
        <dbReference type="Proteomes" id="UP000002208"/>
    </source>
</evidence>
<dbReference type="OrthoDB" id="980721at2"/>
<keyword evidence="3" id="KW-1185">Reference proteome</keyword>
<geneLocation type="plasmid" evidence="3">
    <name>pDeide3</name>
</geneLocation>
<reference evidence="2 3" key="1">
    <citation type="journal article" date="2009" name="PLoS Genet.">
        <title>Alliance of proteomics and genomics to unravel the specificities of Sahara bacterium Deinococcus deserti.</title>
        <authorList>
            <person name="de Groot A."/>
            <person name="Dulermo R."/>
            <person name="Ortet P."/>
            <person name="Blanchard L."/>
            <person name="Guerin P."/>
            <person name="Fernandez B."/>
            <person name="Vacherie B."/>
            <person name="Dossat C."/>
            <person name="Jolivet E."/>
            <person name="Siguier P."/>
            <person name="Chandler M."/>
            <person name="Barakat M."/>
            <person name="Dedieu A."/>
            <person name="Barbe V."/>
            <person name="Heulin T."/>
            <person name="Sommer S."/>
            <person name="Achouak W."/>
            <person name="Armengaud J."/>
        </authorList>
    </citation>
    <scope>NUCLEOTIDE SEQUENCE [LARGE SCALE GENOMIC DNA]</scope>
    <source>
        <strain evidence="3">DSM 17065 / CIP 109153 / LMG 22923 / VCD115</strain>
        <plasmid evidence="3">pDeide3</plasmid>
    </source>
</reference>
<evidence type="ECO:0000313" key="2">
    <source>
        <dbReference type="EMBL" id="ACO47985.1"/>
    </source>
</evidence>
<protein>
    <recommendedName>
        <fullName evidence="1">Knr4/Smi1-like domain-containing protein</fullName>
    </recommendedName>
</protein>
<dbReference type="InterPro" id="IPR018958">
    <property type="entry name" value="Knr4/Smi1-like_dom"/>
</dbReference>
<dbReference type="InterPro" id="IPR037883">
    <property type="entry name" value="Knr4/Smi1-like_sf"/>
</dbReference>
<dbReference type="AlphaFoldDB" id="C1D4A4"/>
<dbReference type="HOGENOM" id="CLU_1755844_0_0_0"/>
<sequence>MGQEELFKRLRAGGVPAPLIPKLPDDREIDALEVLLETRLPPSYRAYLLTLSDVLAGAYWPLVIHHELTGGRLLDQTRDLRAIGLPQFLVPFETSQDGDAFCFDTRSAGPEYAVVRWVHDDGSFDTYRWPSFIAWVQDEWLPTVEDQK</sequence>
<dbReference type="Gene3D" id="3.40.1580.10">
    <property type="entry name" value="SMI1/KNR4-like"/>
    <property type="match status" value="1"/>
</dbReference>
<dbReference type="KEGG" id="ddr:Deide_3p00562"/>
<evidence type="ECO:0000259" key="1">
    <source>
        <dbReference type="SMART" id="SM00860"/>
    </source>
</evidence>
<organism evidence="2 3">
    <name type="scientific">Deinococcus deserti (strain DSM 17065 / CIP 109153 / LMG 22923 / VCD115)</name>
    <dbReference type="NCBI Taxonomy" id="546414"/>
    <lineage>
        <taxon>Bacteria</taxon>
        <taxon>Thermotogati</taxon>
        <taxon>Deinococcota</taxon>
        <taxon>Deinococci</taxon>
        <taxon>Deinococcales</taxon>
        <taxon>Deinococcaceae</taxon>
        <taxon>Deinococcus</taxon>
    </lineage>
</organism>
<dbReference type="Proteomes" id="UP000002208">
    <property type="component" value="Plasmid 3"/>
</dbReference>
<dbReference type="Pfam" id="PF14567">
    <property type="entry name" value="SUKH_5"/>
    <property type="match status" value="1"/>
</dbReference>
<dbReference type="SMART" id="SM00860">
    <property type="entry name" value="SMI1_KNR4"/>
    <property type="match status" value="1"/>
</dbReference>
<name>C1D4A4_DEIDV</name>
<proteinExistence type="predicted"/>
<dbReference type="RefSeq" id="WP_012694858.1">
    <property type="nucleotide sequence ID" value="NC_012528.1"/>
</dbReference>
<gene>
    <name evidence="2" type="ordered locus">Deide_3p00562</name>
</gene>
<dbReference type="EMBL" id="CP001117">
    <property type="protein sequence ID" value="ACO47985.1"/>
    <property type="molecule type" value="Genomic_DNA"/>
</dbReference>
<feature type="domain" description="Knr4/Smi1-like" evidence="1">
    <location>
        <begin position="23"/>
        <end position="138"/>
    </location>
</feature>